<dbReference type="EMBL" id="VBTY01000301">
    <property type="protein sequence ID" value="MDG3497217.1"/>
    <property type="molecule type" value="Genomic_DNA"/>
</dbReference>
<dbReference type="Pfam" id="PF13439">
    <property type="entry name" value="Glyco_transf_4"/>
    <property type="match status" value="1"/>
</dbReference>
<accession>A0A9X4RK67</accession>
<sequence>MKIVSYIHPKSTYLPCTGIGRHINQMLLGLEACQEISLQLLFSAQWLSAHHKLDERSPLSSIPFTTFPSTENATERTWKLLGFPQMDRYVSKDTDWLYAPMQTYIPISKCPVAITLHDIQAFETNLPWSHTWQHKLFRFKWSGWVNRALSDSRIIFTVSEFSKHRIVELLDVDPQKIIVVGNGVESQFFDISTVDPNTLIRPIAEPYILVIGGLKFKKGADYVLSVARELKLHKSDLQILVAGDSESKYLAVEQEFPNLKLLGIVPDKDLPRLLRCASSLLFLSHYEGFGIPAIEAMAVGTPAIVSNRASLPEIVGTAGIIVEPEQIKSVVDILMQLQENSHLREDYIRRGYQHSQYYTWARCVDVVRKAFYEYI</sequence>
<feature type="domain" description="Glycosyl transferase family 1" evidence="2">
    <location>
        <begin position="205"/>
        <end position="353"/>
    </location>
</feature>
<gene>
    <name evidence="4" type="ORF">FEV09_22005</name>
</gene>
<reference evidence="4" key="1">
    <citation type="submission" date="2019-05" db="EMBL/GenBank/DDBJ databases">
        <title>Whole genome sequencing of Pseudanabaena catenata USMAC16.</title>
        <authorList>
            <person name="Khan Z."/>
            <person name="Omar W.M."/>
            <person name="Convey P."/>
            <person name="Merican F."/>
            <person name="Najimudin N."/>
        </authorList>
    </citation>
    <scope>NUCLEOTIDE SEQUENCE</scope>
    <source>
        <strain evidence="4">USMAC16</strain>
    </source>
</reference>
<evidence type="ECO:0000313" key="4">
    <source>
        <dbReference type="EMBL" id="MDG3497217.1"/>
    </source>
</evidence>
<proteinExistence type="predicted"/>
<dbReference type="Pfam" id="PF00534">
    <property type="entry name" value="Glycos_transf_1"/>
    <property type="match status" value="1"/>
</dbReference>
<comment type="caution">
    <text evidence="4">The sequence shown here is derived from an EMBL/GenBank/DDBJ whole genome shotgun (WGS) entry which is preliminary data.</text>
</comment>
<organism evidence="4 5">
    <name type="scientific">Pseudanabaena catenata USMAC16</name>
    <dbReference type="NCBI Taxonomy" id="1855837"/>
    <lineage>
        <taxon>Bacteria</taxon>
        <taxon>Bacillati</taxon>
        <taxon>Cyanobacteriota</taxon>
        <taxon>Cyanophyceae</taxon>
        <taxon>Pseudanabaenales</taxon>
        <taxon>Pseudanabaenaceae</taxon>
        <taxon>Pseudanabaena</taxon>
    </lineage>
</organism>
<dbReference type="Gene3D" id="3.40.50.2000">
    <property type="entry name" value="Glycogen Phosphorylase B"/>
    <property type="match status" value="2"/>
</dbReference>
<dbReference type="PANTHER" id="PTHR46401:SF2">
    <property type="entry name" value="GLYCOSYLTRANSFERASE WBBK-RELATED"/>
    <property type="match status" value="1"/>
</dbReference>
<evidence type="ECO:0000259" key="3">
    <source>
        <dbReference type="Pfam" id="PF13439"/>
    </source>
</evidence>
<keyword evidence="1" id="KW-0808">Transferase</keyword>
<dbReference type="CDD" id="cd03809">
    <property type="entry name" value="GT4_MtfB-like"/>
    <property type="match status" value="1"/>
</dbReference>
<dbReference type="PANTHER" id="PTHR46401">
    <property type="entry name" value="GLYCOSYLTRANSFERASE WBBK-RELATED"/>
    <property type="match status" value="1"/>
</dbReference>
<dbReference type="InterPro" id="IPR028098">
    <property type="entry name" value="Glyco_trans_4-like_N"/>
</dbReference>
<evidence type="ECO:0000256" key="1">
    <source>
        <dbReference type="ARBA" id="ARBA00022679"/>
    </source>
</evidence>
<name>A0A9X4RK67_9CYAN</name>
<dbReference type="GO" id="GO:0009103">
    <property type="term" value="P:lipopolysaccharide biosynthetic process"/>
    <property type="evidence" value="ECO:0007669"/>
    <property type="project" value="TreeGrafter"/>
</dbReference>
<evidence type="ECO:0000313" key="5">
    <source>
        <dbReference type="Proteomes" id="UP001152872"/>
    </source>
</evidence>
<dbReference type="SUPFAM" id="SSF53756">
    <property type="entry name" value="UDP-Glycosyltransferase/glycogen phosphorylase"/>
    <property type="match status" value="1"/>
</dbReference>
<dbReference type="RefSeq" id="WP_009629430.1">
    <property type="nucleotide sequence ID" value="NZ_VBTY01000301.1"/>
</dbReference>
<dbReference type="GO" id="GO:0016757">
    <property type="term" value="F:glycosyltransferase activity"/>
    <property type="evidence" value="ECO:0007669"/>
    <property type="project" value="InterPro"/>
</dbReference>
<protein>
    <submittedName>
        <fullName evidence="4">Glycosyltransferase family 1 protein</fullName>
    </submittedName>
</protein>
<evidence type="ECO:0000259" key="2">
    <source>
        <dbReference type="Pfam" id="PF00534"/>
    </source>
</evidence>
<feature type="domain" description="Glycosyltransferase subfamily 4-like N-terminal" evidence="3">
    <location>
        <begin position="108"/>
        <end position="186"/>
    </location>
</feature>
<dbReference type="AlphaFoldDB" id="A0A9X4RK67"/>
<dbReference type="Proteomes" id="UP001152872">
    <property type="component" value="Unassembled WGS sequence"/>
</dbReference>
<dbReference type="InterPro" id="IPR001296">
    <property type="entry name" value="Glyco_trans_1"/>
</dbReference>
<keyword evidence="5" id="KW-1185">Reference proteome</keyword>